<reference evidence="1 3" key="3">
    <citation type="submission" date="2019-07" db="EMBL/GenBank/DDBJ databases">
        <title>Whole genome shotgun sequence of Methylobacterium oxalidis NBRC 107715.</title>
        <authorList>
            <person name="Hosoyama A."/>
            <person name="Uohara A."/>
            <person name="Ohji S."/>
            <person name="Ichikawa N."/>
        </authorList>
    </citation>
    <scope>NUCLEOTIDE SEQUENCE [LARGE SCALE GENOMIC DNA]</scope>
    <source>
        <strain evidence="1 3">NBRC 107715</strain>
    </source>
</reference>
<evidence type="ECO:0000313" key="2">
    <source>
        <dbReference type="EMBL" id="GLS65445.1"/>
    </source>
</evidence>
<name>A0A512J6G7_9HYPH</name>
<dbReference type="AlphaFoldDB" id="A0A512J6G7"/>
<dbReference type="Proteomes" id="UP001156856">
    <property type="component" value="Unassembled WGS sequence"/>
</dbReference>
<dbReference type="Proteomes" id="UP000321960">
    <property type="component" value="Unassembled WGS sequence"/>
</dbReference>
<comment type="caution">
    <text evidence="1">The sequence shown here is derived from an EMBL/GenBank/DDBJ whole genome shotgun (WGS) entry which is preliminary data.</text>
</comment>
<dbReference type="EMBL" id="BSPK01000072">
    <property type="protein sequence ID" value="GLS65445.1"/>
    <property type="molecule type" value="Genomic_DNA"/>
</dbReference>
<accession>A0A512J6G7</accession>
<evidence type="ECO:0000313" key="4">
    <source>
        <dbReference type="Proteomes" id="UP001156856"/>
    </source>
</evidence>
<dbReference type="EMBL" id="BJZU01000073">
    <property type="protein sequence ID" value="GEP05574.1"/>
    <property type="molecule type" value="Genomic_DNA"/>
</dbReference>
<reference evidence="2" key="4">
    <citation type="submission" date="2023-01" db="EMBL/GenBank/DDBJ databases">
        <title>Draft genome sequence of Methylobacterium oxalidis strain NBRC 107715.</title>
        <authorList>
            <person name="Sun Q."/>
            <person name="Mori K."/>
        </authorList>
    </citation>
    <scope>NUCLEOTIDE SEQUENCE</scope>
    <source>
        <strain evidence="2">NBRC 107715</strain>
    </source>
</reference>
<reference evidence="2" key="1">
    <citation type="journal article" date="2014" name="Int. J. Syst. Evol. Microbiol.">
        <title>Complete genome of a new Firmicutes species belonging to the dominant human colonic microbiota ('Ruminococcus bicirculans') reveals two chromosomes and a selective capacity to utilize plant glucans.</title>
        <authorList>
            <consortium name="NISC Comparative Sequencing Program"/>
            <person name="Wegmann U."/>
            <person name="Louis P."/>
            <person name="Goesmann A."/>
            <person name="Henrissat B."/>
            <person name="Duncan S.H."/>
            <person name="Flint H.J."/>
        </authorList>
    </citation>
    <scope>NUCLEOTIDE SEQUENCE</scope>
    <source>
        <strain evidence="2">NBRC 107715</strain>
    </source>
</reference>
<keyword evidence="4" id="KW-1185">Reference proteome</keyword>
<organism evidence="1 3">
    <name type="scientific">Methylobacterium oxalidis</name>
    <dbReference type="NCBI Taxonomy" id="944322"/>
    <lineage>
        <taxon>Bacteria</taxon>
        <taxon>Pseudomonadati</taxon>
        <taxon>Pseudomonadota</taxon>
        <taxon>Alphaproteobacteria</taxon>
        <taxon>Hyphomicrobiales</taxon>
        <taxon>Methylobacteriaceae</taxon>
        <taxon>Methylobacterium</taxon>
    </lineage>
</organism>
<evidence type="ECO:0000313" key="3">
    <source>
        <dbReference type="Proteomes" id="UP000321960"/>
    </source>
</evidence>
<evidence type="ECO:0000313" key="1">
    <source>
        <dbReference type="EMBL" id="GEP05574.1"/>
    </source>
</evidence>
<reference evidence="4" key="2">
    <citation type="journal article" date="2019" name="Int. J. Syst. Evol. Microbiol.">
        <title>The Global Catalogue of Microorganisms (GCM) 10K type strain sequencing project: providing services to taxonomists for standard genome sequencing and annotation.</title>
        <authorList>
            <consortium name="The Broad Institute Genomics Platform"/>
            <consortium name="The Broad Institute Genome Sequencing Center for Infectious Disease"/>
            <person name="Wu L."/>
            <person name="Ma J."/>
        </authorList>
    </citation>
    <scope>NUCLEOTIDE SEQUENCE [LARGE SCALE GENOMIC DNA]</scope>
    <source>
        <strain evidence="4">NBRC 107715</strain>
    </source>
</reference>
<dbReference type="RefSeq" id="WP_147027130.1">
    <property type="nucleotide sequence ID" value="NZ_BJZU01000073.1"/>
</dbReference>
<sequence length="161" mass="18581">MGMSMRFMRPVDGAGGRVDPMRVLTHSGYQPNDLSDEVMFSGLWPAMYYDWAQWRLDVNAAADFTWQPQWDSGRQFITYPNLHMVYIRDDGGITYPYVRSLNNRPTQASTTYSLDGMARLQGEVVHRGGNVFSVQVIMQQINYREFISGYLRMFLIGRGMN</sequence>
<protein>
    <submittedName>
        <fullName evidence="1">Uncharacterized protein</fullName>
    </submittedName>
</protein>
<proteinExistence type="predicted"/>
<gene>
    <name evidence="2" type="ORF">GCM10007888_38270</name>
    <name evidence="1" type="ORF">MOX02_36120</name>
</gene>